<gene>
    <name evidence="1" type="ORF">J2X31_000115</name>
</gene>
<comment type="caution">
    <text evidence="1">The sequence shown here is derived from an EMBL/GenBank/DDBJ whole genome shotgun (WGS) entry which is preliminary data.</text>
</comment>
<dbReference type="Proteomes" id="UP001255185">
    <property type="component" value="Unassembled WGS sequence"/>
</dbReference>
<keyword evidence="2" id="KW-1185">Reference proteome</keyword>
<dbReference type="RefSeq" id="WP_310023574.1">
    <property type="nucleotide sequence ID" value="NZ_JAVDVI010000001.1"/>
</dbReference>
<sequence>MIITKKRIRNVELYWHLIEDETEFYIGVSEINRFAKTLTRIGFSQNLELGETILPRVIGPVSRFNAEGRNDKQKHLEKETAYRQVMWKWKQFIGGGQFEEIEEVRDVPYQRYQVEFIAPPSEELSIVEVDGQKMILSSRILKTEENSIKAKHLFNLFFELFGECMMLTEDLDAIQLPEVIRKNWSVLPPGEYPFEEIEEHINQSLSVVRNRNSRVIKYRIQEVNNFTPNFIAVGTSGFTGYWIFGFPNKNIFILESVYPNNATYILGNNWELVSQLSKAEILRQDMQIARIVHRNTWLAEITNLLN</sequence>
<name>A0ABU1TJF3_9FLAO</name>
<evidence type="ECO:0008006" key="3">
    <source>
        <dbReference type="Google" id="ProtNLM"/>
    </source>
</evidence>
<organism evidence="1 2">
    <name type="scientific">Flavobacterium arsenatis</name>
    <dbReference type="NCBI Taxonomy" id="1484332"/>
    <lineage>
        <taxon>Bacteria</taxon>
        <taxon>Pseudomonadati</taxon>
        <taxon>Bacteroidota</taxon>
        <taxon>Flavobacteriia</taxon>
        <taxon>Flavobacteriales</taxon>
        <taxon>Flavobacteriaceae</taxon>
        <taxon>Flavobacterium</taxon>
    </lineage>
</organism>
<accession>A0ABU1TJF3</accession>
<evidence type="ECO:0000313" key="2">
    <source>
        <dbReference type="Proteomes" id="UP001255185"/>
    </source>
</evidence>
<proteinExistence type="predicted"/>
<dbReference type="EMBL" id="JAVDVI010000001">
    <property type="protein sequence ID" value="MDR6966122.1"/>
    <property type="molecule type" value="Genomic_DNA"/>
</dbReference>
<evidence type="ECO:0000313" key="1">
    <source>
        <dbReference type="EMBL" id="MDR6966122.1"/>
    </source>
</evidence>
<protein>
    <recommendedName>
        <fullName evidence="3">DUF4132 domain-containing protein</fullName>
    </recommendedName>
</protein>
<reference evidence="1 2" key="1">
    <citation type="submission" date="2023-07" db="EMBL/GenBank/DDBJ databases">
        <title>Sorghum-associated microbial communities from plants grown in Nebraska, USA.</title>
        <authorList>
            <person name="Schachtman D."/>
        </authorList>
    </citation>
    <scope>NUCLEOTIDE SEQUENCE [LARGE SCALE GENOMIC DNA]</scope>
    <source>
        <strain evidence="1 2">3773</strain>
    </source>
</reference>